<dbReference type="PANTHER" id="PTHR30035:SF3">
    <property type="entry name" value="INTERMEMBRANE PHOSPHOLIPID TRANSPORT SYSTEM LIPOPROTEIN MLAA"/>
    <property type="match status" value="1"/>
</dbReference>
<evidence type="ECO:0000313" key="4">
    <source>
        <dbReference type="Proteomes" id="UP000239724"/>
    </source>
</evidence>
<dbReference type="EMBL" id="NHRY01000272">
    <property type="protein sequence ID" value="PPQ26169.1"/>
    <property type="molecule type" value="Genomic_DNA"/>
</dbReference>
<proteinExistence type="inferred from homology"/>
<comment type="caution">
    <text evidence="3">The sequence shown here is derived from an EMBL/GenBank/DDBJ whole genome shotgun (WGS) entry which is preliminary data.</text>
</comment>
<organism evidence="3 4">
    <name type="scientific">Rhodopila globiformis</name>
    <name type="common">Rhodopseudomonas globiformis</name>
    <dbReference type="NCBI Taxonomy" id="1071"/>
    <lineage>
        <taxon>Bacteria</taxon>
        <taxon>Pseudomonadati</taxon>
        <taxon>Pseudomonadota</taxon>
        <taxon>Alphaproteobacteria</taxon>
        <taxon>Acetobacterales</taxon>
        <taxon>Acetobacteraceae</taxon>
        <taxon>Rhodopila</taxon>
    </lineage>
</organism>
<dbReference type="AlphaFoldDB" id="A0A2S6MUZ1"/>
<evidence type="ECO:0008006" key="5">
    <source>
        <dbReference type="Google" id="ProtNLM"/>
    </source>
</evidence>
<dbReference type="PANTHER" id="PTHR30035">
    <property type="entry name" value="LIPOPROTEIN VACJ-RELATED"/>
    <property type="match status" value="1"/>
</dbReference>
<protein>
    <recommendedName>
        <fullName evidence="5">ABC transporter</fullName>
    </recommendedName>
</protein>
<dbReference type="Pfam" id="PF04333">
    <property type="entry name" value="MlaA"/>
    <property type="match status" value="1"/>
</dbReference>
<sequence length="291" mass="31503">MGQSRQMILIVRWLLQVNSGSGVMMRASIGEALRLTALLLVGFLAGCATPPPPSEPEALADFRANNDPLEPTNRVLYAINNGLDTAIVRPVARAYRAVLPQPVRNGVHNALTNMDAPIRLVNDMLEGKPRRAGDTAMRFVINSTVGVLGIFDVAARLGYPGHDADLGITMALWDVPDGPYLFVPLIGSSNVRDLLGYSVDVTANPLNWVGQGAAVTALVWARVPVAGIDARDRNDNLIETTKRTALDPYATFRSLYQQSRHATIQEVRNDHRATIPMWFPQASAGSADSGK</sequence>
<reference evidence="3 4" key="1">
    <citation type="journal article" date="2018" name="Arch. Microbiol.">
        <title>New insights into the metabolic potential of the phototrophic purple bacterium Rhodopila globiformis DSM 161(T) from its draft genome sequence and evidence for a vanadium-dependent nitrogenase.</title>
        <authorList>
            <person name="Imhoff J.F."/>
            <person name="Rahn T."/>
            <person name="Kunzel S."/>
            <person name="Neulinger S.C."/>
        </authorList>
    </citation>
    <scope>NUCLEOTIDE SEQUENCE [LARGE SCALE GENOMIC DNA]</scope>
    <source>
        <strain evidence="3 4">DSM 161</strain>
    </source>
</reference>
<keyword evidence="2" id="KW-0732">Signal</keyword>
<gene>
    <name evidence="3" type="ORF">CCS01_30550</name>
</gene>
<comment type="similarity">
    <text evidence="1">Belongs to the MlaA family.</text>
</comment>
<dbReference type="GO" id="GO:0120010">
    <property type="term" value="P:intermembrane phospholipid transfer"/>
    <property type="evidence" value="ECO:0007669"/>
    <property type="project" value="TreeGrafter"/>
</dbReference>
<dbReference type="InterPro" id="IPR007428">
    <property type="entry name" value="MlaA"/>
</dbReference>
<keyword evidence="4" id="KW-1185">Reference proteome</keyword>
<dbReference type="GO" id="GO:0016020">
    <property type="term" value="C:membrane"/>
    <property type="evidence" value="ECO:0007669"/>
    <property type="project" value="InterPro"/>
</dbReference>
<name>A0A2S6MUZ1_RHOGL</name>
<dbReference type="PRINTS" id="PR01805">
    <property type="entry name" value="VACJLIPOPROT"/>
</dbReference>
<dbReference type="Proteomes" id="UP000239724">
    <property type="component" value="Unassembled WGS sequence"/>
</dbReference>
<evidence type="ECO:0000256" key="2">
    <source>
        <dbReference type="ARBA" id="ARBA00022729"/>
    </source>
</evidence>
<accession>A0A2S6MUZ1</accession>
<evidence type="ECO:0000256" key="1">
    <source>
        <dbReference type="ARBA" id="ARBA00010634"/>
    </source>
</evidence>
<evidence type="ECO:0000313" key="3">
    <source>
        <dbReference type="EMBL" id="PPQ26169.1"/>
    </source>
</evidence>